<evidence type="ECO:0000256" key="9">
    <source>
        <dbReference type="ARBA" id="ARBA00023065"/>
    </source>
</evidence>
<dbReference type="GO" id="GO:0038023">
    <property type="term" value="F:signaling receptor activity"/>
    <property type="evidence" value="ECO:0007669"/>
    <property type="project" value="InterPro"/>
</dbReference>
<keyword evidence="6 14" id="KW-0812">Transmembrane</keyword>
<evidence type="ECO:0000256" key="6">
    <source>
        <dbReference type="ARBA" id="ARBA00022692"/>
    </source>
</evidence>
<dbReference type="EMBL" id="VJMF01000029">
    <property type="protein sequence ID" value="TRL35545.1"/>
    <property type="molecule type" value="Genomic_DNA"/>
</dbReference>
<dbReference type="PROSITE" id="PS01156">
    <property type="entry name" value="TONB_DEPENDENT_REC_2"/>
    <property type="match status" value="1"/>
</dbReference>
<dbReference type="InterPro" id="IPR039426">
    <property type="entry name" value="TonB-dep_rcpt-like"/>
</dbReference>
<feature type="compositionally biased region" description="Basic and acidic residues" evidence="17">
    <location>
        <begin position="42"/>
        <end position="52"/>
    </location>
</feature>
<evidence type="ECO:0000256" key="17">
    <source>
        <dbReference type="SAM" id="MobiDB-lite"/>
    </source>
</evidence>
<evidence type="ECO:0000256" key="10">
    <source>
        <dbReference type="ARBA" id="ARBA00023077"/>
    </source>
</evidence>
<dbReference type="GO" id="GO:0015891">
    <property type="term" value="P:siderophore transport"/>
    <property type="evidence" value="ECO:0007669"/>
    <property type="project" value="InterPro"/>
</dbReference>
<evidence type="ECO:0000256" key="2">
    <source>
        <dbReference type="ARBA" id="ARBA00009810"/>
    </source>
</evidence>
<dbReference type="PANTHER" id="PTHR32552:SF82">
    <property type="entry name" value="FCUA PROTEIN"/>
    <property type="match status" value="1"/>
</dbReference>
<comment type="similarity">
    <text evidence="2 14 16">Belongs to the TonB-dependent receptor family.</text>
</comment>
<feature type="domain" description="TonB-dependent receptor plug" evidence="20">
    <location>
        <begin position="88"/>
        <end position="180"/>
    </location>
</feature>
<dbReference type="PANTHER" id="PTHR32552">
    <property type="entry name" value="FERRICHROME IRON RECEPTOR-RELATED"/>
    <property type="match status" value="1"/>
</dbReference>
<evidence type="ECO:0000256" key="7">
    <source>
        <dbReference type="ARBA" id="ARBA00022729"/>
    </source>
</evidence>
<dbReference type="PROSITE" id="PS52016">
    <property type="entry name" value="TONB_DEPENDENT_REC_3"/>
    <property type="match status" value="1"/>
</dbReference>
<feature type="signal peptide" evidence="18">
    <location>
        <begin position="1"/>
        <end position="28"/>
    </location>
</feature>
<gene>
    <name evidence="21" type="ORF">FM996_07340</name>
</gene>
<keyword evidence="11 14" id="KW-0472">Membrane</keyword>
<reference evidence="21 22" key="1">
    <citation type="submission" date="2019-07" db="EMBL/GenBank/DDBJ databases">
        <title>Ln-dependent methylotrophs.</title>
        <authorList>
            <person name="Tani A."/>
        </authorList>
    </citation>
    <scope>NUCLEOTIDE SEQUENCE [LARGE SCALE GENOMIC DNA]</scope>
    <source>
        <strain evidence="21 22">SM89A</strain>
    </source>
</reference>
<evidence type="ECO:0000256" key="18">
    <source>
        <dbReference type="SAM" id="SignalP"/>
    </source>
</evidence>
<evidence type="ECO:0000256" key="1">
    <source>
        <dbReference type="ARBA" id="ARBA00004571"/>
    </source>
</evidence>
<dbReference type="InterPro" id="IPR010917">
    <property type="entry name" value="TonB_rcpt_CS"/>
</dbReference>
<dbReference type="Proteomes" id="UP000316781">
    <property type="component" value="Unassembled WGS sequence"/>
</dbReference>
<feature type="region of interest" description="Disordered" evidence="17">
    <location>
        <begin position="42"/>
        <end position="67"/>
    </location>
</feature>
<evidence type="ECO:0000313" key="22">
    <source>
        <dbReference type="Proteomes" id="UP000316781"/>
    </source>
</evidence>
<keyword evidence="10 16" id="KW-0798">TonB box</keyword>
<dbReference type="InterPro" id="IPR000531">
    <property type="entry name" value="Beta-barrel_TonB"/>
</dbReference>
<evidence type="ECO:0000259" key="20">
    <source>
        <dbReference type="Pfam" id="PF07715"/>
    </source>
</evidence>
<keyword evidence="4 14" id="KW-1134">Transmembrane beta strand</keyword>
<evidence type="ECO:0000256" key="4">
    <source>
        <dbReference type="ARBA" id="ARBA00022452"/>
    </source>
</evidence>
<dbReference type="Gene3D" id="2.170.130.10">
    <property type="entry name" value="TonB-dependent receptor, plug domain"/>
    <property type="match status" value="1"/>
</dbReference>
<dbReference type="SUPFAM" id="SSF56935">
    <property type="entry name" value="Porins"/>
    <property type="match status" value="1"/>
</dbReference>
<dbReference type="NCBIfam" id="TIGR01783">
    <property type="entry name" value="TonB-siderophor"/>
    <property type="match status" value="1"/>
</dbReference>
<dbReference type="Pfam" id="PF00593">
    <property type="entry name" value="TonB_dep_Rec_b-barrel"/>
    <property type="match status" value="1"/>
</dbReference>
<dbReference type="Pfam" id="PF07715">
    <property type="entry name" value="Plug"/>
    <property type="match status" value="1"/>
</dbReference>
<keyword evidence="8" id="KW-0408">Iron</keyword>
<keyword evidence="7 18" id="KW-0732">Signal</keyword>
<evidence type="ECO:0000256" key="11">
    <source>
        <dbReference type="ARBA" id="ARBA00023136"/>
    </source>
</evidence>
<dbReference type="InterPro" id="IPR037066">
    <property type="entry name" value="Plug_dom_sf"/>
</dbReference>
<evidence type="ECO:0000256" key="5">
    <source>
        <dbReference type="ARBA" id="ARBA00022496"/>
    </source>
</evidence>
<proteinExistence type="inferred from homology"/>
<evidence type="ECO:0000256" key="12">
    <source>
        <dbReference type="ARBA" id="ARBA00023170"/>
    </source>
</evidence>
<evidence type="ECO:0000256" key="16">
    <source>
        <dbReference type="RuleBase" id="RU003357"/>
    </source>
</evidence>
<dbReference type="AlphaFoldDB" id="A0A549T0Y6"/>
<evidence type="ECO:0000313" key="21">
    <source>
        <dbReference type="EMBL" id="TRL35545.1"/>
    </source>
</evidence>
<dbReference type="InterPro" id="IPR010105">
    <property type="entry name" value="TonB_sidphr_rcpt"/>
</dbReference>
<keyword evidence="12 21" id="KW-0675">Receptor</keyword>
<keyword evidence="3 14" id="KW-0813">Transport</keyword>
<keyword evidence="13 14" id="KW-0998">Cell outer membrane</keyword>
<sequence>MCRISRTALWSAASLLSIAACGALPAYAQEALPTIDIQAEDAGAREGSRPSADKTPPTGVIGQPPAPYAGGQVGGGARVGLLGNRNLFDTPFAVAGYTEKLVRDQQARSVTDVADNDSSIRTNAPRYGGIDGFLVRGFPVFAGDFAIDGLYGIADWRSQAIEPMERIEVLKGPNALLNGVPPLGTIGGAIDLIPKRATDAPLTRVTTSFASRGQFGTHVDVGRRFGPNNEWGVRFNGDYRKGSTPIDFQGEEFGVAALALDYRGDRLRLTTDLELQGRDLDAPTRQKTVSTGFPIPSSPSLLINPQQPWEYYNAHHWHGALRAEYDVSENVTAYAAYGHSRFDELFFGGVLQIVNARGDFRTTPTLTPQDVQSNTTDFGLRARFETGPIKHQLALSAIGLWQDTGIINSSVGRVTTSNIFAPVYVPARSDFGLPRDAPRTAARMNRGVAIADTLSAFDDRAFLTLGGRWQQIDVKNYSANTGLITSSTTNQAFSPAAGLVVKPIENLSLYANYIQGLTSGGIAPANAINAGEAFPAFISRQIEVGAKYDFFRTLGLTLAAFDITQPSSFTDPTTRRFSVDGEQRNRGLEFNVFGEPLPGLRLLGGVTLLDGVLTKTASGTNDGKTAAGVPDVQLNLYGEYDLPFWFAPGTATLTGRVIYTSFQFYDQANTQSIPEWTRLDLGGRYTVEIEGRPVTLRISVENVLDTNYWATTGRGLLTAGAPRTFLVSTTVDF</sequence>
<dbReference type="GO" id="GO:0009279">
    <property type="term" value="C:cell outer membrane"/>
    <property type="evidence" value="ECO:0007669"/>
    <property type="project" value="UniProtKB-SubCell"/>
</dbReference>
<dbReference type="InterPro" id="IPR036942">
    <property type="entry name" value="Beta-barrel_TonB_sf"/>
</dbReference>
<dbReference type="CDD" id="cd01347">
    <property type="entry name" value="ligand_gated_channel"/>
    <property type="match status" value="1"/>
</dbReference>
<evidence type="ECO:0000256" key="13">
    <source>
        <dbReference type="ARBA" id="ARBA00023237"/>
    </source>
</evidence>
<keyword evidence="9" id="KW-0406">Ion transport</keyword>
<feature type="short sequence motif" description="TonB C-terminal box" evidence="15">
    <location>
        <begin position="716"/>
        <end position="733"/>
    </location>
</feature>
<evidence type="ECO:0000256" key="3">
    <source>
        <dbReference type="ARBA" id="ARBA00022448"/>
    </source>
</evidence>
<dbReference type="PROSITE" id="PS51257">
    <property type="entry name" value="PROKAR_LIPOPROTEIN"/>
    <property type="match status" value="1"/>
</dbReference>
<organism evidence="21 22">
    <name type="scientific">Methylosinus sporium</name>
    <dbReference type="NCBI Taxonomy" id="428"/>
    <lineage>
        <taxon>Bacteria</taxon>
        <taxon>Pseudomonadati</taxon>
        <taxon>Pseudomonadota</taxon>
        <taxon>Alphaproteobacteria</taxon>
        <taxon>Hyphomicrobiales</taxon>
        <taxon>Methylocystaceae</taxon>
        <taxon>Methylosinus</taxon>
    </lineage>
</organism>
<feature type="chain" id="PRO_5021879132" evidence="18">
    <location>
        <begin position="29"/>
        <end position="733"/>
    </location>
</feature>
<evidence type="ECO:0000256" key="15">
    <source>
        <dbReference type="PROSITE-ProRule" id="PRU10144"/>
    </source>
</evidence>
<evidence type="ECO:0000256" key="8">
    <source>
        <dbReference type="ARBA" id="ARBA00023004"/>
    </source>
</evidence>
<name>A0A549T0Y6_METSR</name>
<accession>A0A549T0Y6</accession>
<feature type="domain" description="TonB-dependent receptor-like beta-barrel" evidence="19">
    <location>
        <begin position="276"/>
        <end position="703"/>
    </location>
</feature>
<comment type="caution">
    <text evidence="21">The sequence shown here is derived from an EMBL/GenBank/DDBJ whole genome shotgun (WGS) entry which is preliminary data.</text>
</comment>
<dbReference type="Gene3D" id="2.40.170.20">
    <property type="entry name" value="TonB-dependent receptor, beta-barrel domain"/>
    <property type="match status" value="1"/>
</dbReference>
<comment type="subcellular location">
    <subcellularLocation>
        <location evidence="1 14">Cell outer membrane</location>
        <topology evidence="1 14">Multi-pass membrane protein</topology>
    </subcellularLocation>
</comment>
<evidence type="ECO:0000256" key="14">
    <source>
        <dbReference type="PROSITE-ProRule" id="PRU01360"/>
    </source>
</evidence>
<dbReference type="InterPro" id="IPR012910">
    <property type="entry name" value="Plug_dom"/>
</dbReference>
<evidence type="ECO:0000259" key="19">
    <source>
        <dbReference type="Pfam" id="PF00593"/>
    </source>
</evidence>
<dbReference type="GO" id="GO:0015344">
    <property type="term" value="F:siderophore uptake transmembrane transporter activity"/>
    <property type="evidence" value="ECO:0007669"/>
    <property type="project" value="TreeGrafter"/>
</dbReference>
<protein>
    <submittedName>
        <fullName evidence="21">TonB-dependent siderophore receptor</fullName>
    </submittedName>
</protein>
<keyword evidence="5" id="KW-0410">Iron transport</keyword>